<accession>A0AAV4BVK0</accession>
<name>A0AAV4BVK0_9GAST</name>
<feature type="region of interest" description="Disordered" evidence="1">
    <location>
        <begin position="36"/>
        <end position="55"/>
    </location>
</feature>
<reference evidence="2 3" key="1">
    <citation type="journal article" date="2021" name="Elife">
        <title>Chloroplast acquisition without the gene transfer in kleptoplastic sea slugs, Plakobranchus ocellatus.</title>
        <authorList>
            <person name="Maeda T."/>
            <person name="Takahashi S."/>
            <person name="Yoshida T."/>
            <person name="Shimamura S."/>
            <person name="Takaki Y."/>
            <person name="Nagai Y."/>
            <person name="Toyoda A."/>
            <person name="Suzuki Y."/>
            <person name="Arimoto A."/>
            <person name="Ishii H."/>
            <person name="Satoh N."/>
            <person name="Nishiyama T."/>
            <person name="Hasebe M."/>
            <person name="Maruyama T."/>
            <person name="Minagawa J."/>
            <person name="Obokata J."/>
            <person name="Shigenobu S."/>
        </authorList>
    </citation>
    <scope>NUCLEOTIDE SEQUENCE [LARGE SCALE GENOMIC DNA]</scope>
</reference>
<dbReference type="Proteomes" id="UP000735302">
    <property type="component" value="Unassembled WGS sequence"/>
</dbReference>
<proteinExistence type="predicted"/>
<sequence length="122" mass="14272">MHFYQQQDKPQVKDPCNESLFTVHSSIQMLMLDPNQGHRTATRSSGDLVPPENHERKTNAEVMDMAGYKRSLLNTIRERQLNFFGHIIRAGGLEKLLWSAKLLKQEQRKTTHKIHRHFNQIP</sequence>
<evidence type="ECO:0000313" key="2">
    <source>
        <dbReference type="EMBL" id="GFO22839.1"/>
    </source>
</evidence>
<comment type="caution">
    <text evidence="2">The sequence shown here is derived from an EMBL/GenBank/DDBJ whole genome shotgun (WGS) entry which is preliminary data.</text>
</comment>
<evidence type="ECO:0000313" key="3">
    <source>
        <dbReference type="Proteomes" id="UP000735302"/>
    </source>
</evidence>
<protein>
    <submittedName>
        <fullName evidence="2">Uncharacterized protein</fullName>
    </submittedName>
</protein>
<organism evidence="2 3">
    <name type="scientific">Plakobranchus ocellatus</name>
    <dbReference type="NCBI Taxonomy" id="259542"/>
    <lineage>
        <taxon>Eukaryota</taxon>
        <taxon>Metazoa</taxon>
        <taxon>Spiralia</taxon>
        <taxon>Lophotrochozoa</taxon>
        <taxon>Mollusca</taxon>
        <taxon>Gastropoda</taxon>
        <taxon>Heterobranchia</taxon>
        <taxon>Euthyneura</taxon>
        <taxon>Panpulmonata</taxon>
        <taxon>Sacoglossa</taxon>
        <taxon>Placobranchoidea</taxon>
        <taxon>Plakobranchidae</taxon>
        <taxon>Plakobranchus</taxon>
    </lineage>
</organism>
<evidence type="ECO:0000256" key="1">
    <source>
        <dbReference type="SAM" id="MobiDB-lite"/>
    </source>
</evidence>
<keyword evidence="3" id="KW-1185">Reference proteome</keyword>
<dbReference type="AlphaFoldDB" id="A0AAV4BVK0"/>
<gene>
    <name evidence="2" type="ORF">PoB_004934400</name>
</gene>
<dbReference type="EMBL" id="BLXT01005456">
    <property type="protein sequence ID" value="GFO22839.1"/>
    <property type="molecule type" value="Genomic_DNA"/>
</dbReference>